<dbReference type="Proteomes" id="UP001198565">
    <property type="component" value="Unassembled WGS sequence"/>
</dbReference>
<comment type="caution">
    <text evidence="3">The sequence shown here is derived from an EMBL/GenBank/DDBJ whole genome shotgun (WGS) entry which is preliminary data.</text>
</comment>
<organism evidence="3 4">
    <name type="scientific">Streptantibioticus parmotrematis</name>
    <dbReference type="NCBI Taxonomy" id="2873249"/>
    <lineage>
        <taxon>Bacteria</taxon>
        <taxon>Bacillati</taxon>
        <taxon>Actinomycetota</taxon>
        <taxon>Actinomycetes</taxon>
        <taxon>Kitasatosporales</taxon>
        <taxon>Streptomycetaceae</taxon>
        <taxon>Streptantibioticus</taxon>
    </lineage>
</organism>
<evidence type="ECO:0000256" key="1">
    <source>
        <dbReference type="ARBA" id="ARBA00022801"/>
    </source>
</evidence>
<dbReference type="Gene3D" id="3.40.50.1820">
    <property type="entry name" value="alpha/beta hydrolase"/>
    <property type="match status" value="1"/>
</dbReference>
<dbReference type="PANTHER" id="PTHR48081">
    <property type="entry name" value="AB HYDROLASE SUPERFAMILY PROTEIN C4A8.06C"/>
    <property type="match status" value="1"/>
</dbReference>
<evidence type="ECO:0000313" key="4">
    <source>
        <dbReference type="Proteomes" id="UP001198565"/>
    </source>
</evidence>
<dbReference type="InterPro" id="IPR013094">
    <property type="entry name" value="AB_hydrolase_3"/>
</dbReference>
<dbReference type="SUPFAM" id="SSF53474">
    <property type="entry name" value="alpha/beta-Hydrolases"/>
    <property type="match status" value="1"/>
</dbReference>
<dbReference type="RefSeq" id="WP_222981827.1">
    <property type="nucleotide sequence ID" value="NZ_JAINVZ010000032.1"/>
</dbReference>
<dbReference type="GO" id="GO:0016787">
    <property type="term" value="F:hydrolase activity"/>
    <property type="evidence" value="ECO:0007669"/>
    <property type="project" value="UniProtKB-KW"/>
</dbReference>
<sequence>MPSYDLDPELAAALAAVPKGANGALMDFSDIPAYRAQAEAAFARFPLPDPDLRVTLSTLTLTRTDGPPLDVVVFHPGDTARPRPALLYFHAGGQVVGSAHDRFVRVHGATMALDLDVVLAVVDYRLAPETQAPGAAEDGYLAYTHLLAHAAELGIDPERIGLAGASGGGAPATATALMARDRGDRKPRLLALSYPMLDDRNTTASSREITDLGVCDRRECLYAWEAVLGDRMGAPDLHPYCAPGRATAADLAGLPDTFIAAAQYDVFRDENIDFAQRLIAAGVPVDLHLYAHAFHAWDVLAPTSGLAKTFTETWYGYLRRHLHG</sequence>
<protein>
    <submittedName>
        <fullName evidence="3">Alpha/beta hydrolase</fullName>
    </submittedName>
</protein>
<accession>A0ABS7R324</accession>
<evidence type="ECO:0000313" key="3">
    <source>
        <dbReference type="EMBL" id="MBY8888960.1"/>
    </source>
</evidence>
<name>A0ABS7R324_9ACTN</name>
<dbReference type="InterPro" id="IPR050300">
    <property type="entry name" value="GDXG_lipolytic_enzyme"/>
</dbReference>
<dbReference type="EMBL" id="JAINVZ010000032">
    <property type="protein sequence ID" value="MBY8888960.1"/>
    <property type="molecule type" value="Genomic_DNA"/>
</dbReference>
<keyword evidence="4" id="KW-1185">Reference proteome</keyword>
<dbReference type="PANTHER" id="PTHR48081:SF8">
    <property type="entry name" value="ALPHA_BETA HYDROLASE FOLD-3 DOMAIN-CONTAINING PROTEIN-RELATED"/>
    <property type="match status" value="1"/>
</dbReference>
<reference evidence="3 4" key="1">
    <citation type="submission" date="2021-08" db="EMBL/GenBank/DDBJ databases">
        <title>Streptomyces sp. PTM05 isolated from lichen.</title>
        <authorList>
            <person name="Somphong A."/>
            <person name="Phongsopitanun W."/>
            <person name="Tanasupawat S."/>
        </authorList>
    </citation>
    <scope>NUCLEOTIDE SEQUENCE [LARGE SCALE GENOMIC DNA]</scope>
    <source>
        <strain evidence="3 4">Ptm05</strain>
    </source>
</reference>
<dbReference type="InterPro" id="IPR029058">
    <property type="entry name" value="AB_hydrolase_fold"/>
</dbReference>
<keyword evidence="1 3" id="KW-0378">Hydrolase</keyword>
<evidence type="ECO:0000259" key="2">
    <source>
        <dbReference type="Pfam" id="PF07859"/>
    </source>
</evidence>
<gene>
    <name evidence="3" type="ORF">K7472_29550</name>
</gene>
<proteinExistence type="predicted"/>
<feature type="domain" description="Alpha/beta hydrolase fold-3" evidence="2">
    <location>
        <begin position="86"/>
        <end position="297"/>
    </location>
</feature>
<dbReference type="Pfam" id="PF07859">
    <property type="entry name" value="Abhydrolase_3"/>
    <property type="match status" value="1"/>
</dbReference>